<organism evidence="1 2">
    <name type="scientific">Nocardia colli</name>
    <dbReference type="NCBI Taxonomy" id="2545717"/>
    <lineage>
        <taxon>Bacteria</taxon>
        <taxon>Bacillati</taxon>
        <taxon>Actinomycetota</taxon>
        <taxon>Actinomycetes</taxon>
        <taxon>Mycobacteriales</taxon>
        <taxon>Nocardiaceae</taxon>
        <taxon>Nocardia</taxon>
    </lineage>
</organism>
<dbReference type="Pfam" id="PF19562">
    <property type="entry name" value="DUF6084"/>
    <property type="match status" value="1"/>
</dbReference>
<evidence type="ECO:0000313" key="1">
    <source>
        <dbReference type="EMBL" id="KAA8884645.1"/>
    </source>
</evidence>
<dbReference type="Proteomes" id="UP000323876">
    <property type="component" value="Unassembled WGS sequence"/>
</dbReference>
<protein>
    <submittedName>
        <fullName evidence="1">Uncharacterized protein</fullName>
    </submittedName>
</protein>
<dbReference type="AlphaFoldDB" id="A0A5N0E931"/>
<comment type="caution">
    <text evidence="1">The sequence shown here is derived from an EMBL/GenBank/DDBJ whole genome shotgun (WGS) entry which is preliminary data.</text>
</comment>
<dbReference type="EMBL" id="VXLC01000018">
    <property type="protein sequence ID" value="KAA8884645.1"/>
    <property type="molecule type" value="Genomic_DNA"/>
</dbReference>
<reference evidence="1 2" key="1">
    <citation type="submission" date="2019-09" db="EMBL/GenBank/DDBJ databases">
        <authorList>
            <person name="Wang X."/>
        </authorList>
    </citation>
    <scope>NUCLEOTIDE SEQUENCE [LARGE SCALE GENOMIC DNA]</scope>
    <source>
        <strain evidence="1 2">CICC 11023</strain>
    </source>
</reference>
<dbReference type="OrthoDB" id="115056at2"/>
<accession>A0A5N0E931</accession>
<evidence type="ECO:0000313" key="2">
    <source>
        <dbReference type="Proteomes" id="UP000323876"/>
    </source>
</evidence>
<proteinExistence type="predicted"/>
<name>A0A5N0E931_9NOCA</name>
<sequence length="223" mass="24979">MSPVNSMTFAVLDVQPEPFAVAPNLTARIGIASLAEEPVHAIALRAQVRIEPHRRRYSEEEGSGLADLFGPRERWRDTQRTFLWMHCATMIRGFHGGSEVDLPMPVTYDFEVTGSKYLHALREGSVPLLFLFSGTVFLKGTTGFGIQQIPWDREDKFDMPISVWRDVMAAHYPNSGWVRLRRETLDALAAYKSGHGMLGFDDAVNQLLARCTEQTSNGGEVQP</sequence>
<keyword evidence="2" id="KW-1185">Reference proteome</keyword>
<gene>
    <name evidence="1" type="ORF">F3087_32165</name>
</gene>
<dbReference type="InterPro" id="IPR045730">
    <property type="entry name" value="DUF6084"/>
</dbReference>